<dbReference type="GO" id="GO:0071949">
    <property type="term" value="F:FAD binding"/>
    <property type="evidence" value="ECO:0007669"/>
    <property type="project" value="TreeGrafter"/>
</dbReference>
<dbReference type="PANTHER" id="PTHR10632:SF2">
    <property type="entry name" value="SULFIDE:QUINONE OXIDOREDUCTASE, MITOCHONDRIAL"/>
    <property type="match status" value="1"/>
</dbReference>
<dbReference type="Pfam" id="PF07992">
    <property type="entry name" value="Pyr_redox_2"/>
    <property type="match status" value="1"/>
</dbReference>
<proteinExistence type="predicted"/>
<dbReference type="InterPro" id="IPR023753">
    <property type="entry name" value="FAD/NAD-binding_dom"/>
</dbReference>
<dbReference type="OrthoDB" id="5376590at2759"/>
<feature type="non-terminal residue" evidence="2">
    <location>
        <position position="1"/>
    </location>
</feature>
<dbReference type="GO" id="GO:0070221">
    <property type="term" value="P:sulfide oxidation, using sulfide:quinone oxidoreductase"/>
    <property type="evidence" value="ECO:0007669"/>
    <property type="project" value="TreeGrafter"/>
</dbReference>
<sequence length="410" mass="45373">HKVVIVGGGTAGITITNQLLRSGSFAPKDIALIDPATWHHYQPGWTLVGGGLKNKTDLRKRLQDMIDPKVRFYNEKVREFKPEQNTIVLSGKADIGYEQLIVYPGIKVDFDSIPGLQDALADPQALVSSIYSYDTCDKTARIITGFKKGAALFTHPTGTVKCAGAPQKIMWMALDRWKRSGLYKPNSPSTSPVQISFATGMPVMFGVPKYSKALDELRMERGVQALFHHDLVAIEGNTALLATADRGEVVKRHFDLLHVVPKMGPHDFIKNSALADGDGFVDVHHGTLQHRRFPNIWSCGDVAGLPTSKTAAAITMQAPVVVSNLLSCMQGKDITGIYNGYTSCPLITKYGEVMLAEFAYGGQPHETFGRFVDQAKPNRAFYYMKKYFFPWVYFAAMVKGRWAGPKGWKR</sequence>
<accession>A0A2V1CXI2</accession>
<dbReference type="STRING" id="97972.A0A2V1CXI2"/>
<dbReference type="InterPro" id="IPR036188">
    <property type="entry name" value="FAD/NAD-bd_sf"/>
</dbReference>
<gene>
    <name evidence="2" type="ORF">DM02DRAFT_683770</name>
</gene>
<keyword evidence="3" id="KW-1185">Reference proteome</keyword>
<evidence type="ECO:0000259" key="1">
    <source>
        <dbReference type="Pfam" id="PF07992"/>
    </source>
</evidence>
<dbReference type="AlphaFoldDB" id="A0A2V1CXI2"/>
<dbReference type="Gene3D" id="3.50.50.60">
    <property type="entry name" value="FAD/NAD(P)-binding domain"/>
    <property type="match status" value="2"/>
</dbReference>
<dbReference type="InterPro" id="IPR015904">
    <property type="entry name" value="Sulphide_quinone_reductase"/>
</dbReference>
<name>A0A2V1CXI2_9PLEO</name>
<protein>
    <submittedName>
        <fullName evidence="2">FAD/NAD(P)-binding domain-containing protein</fullName>
    </submittedName>
</protein>
<evidence type="ECO:0000313" key="3">
    <source>
        <dbReference type="Proteomes" id="UP000244855"/>
    </source>
</evidence>
<organism evidence="2 3">
    <name type="scientific">Periconia macrospinosa</name>
    <dbReference type="NCBI Taxonomy" id="97972"/>
    <lineage>
        <taxon>Eukaryota</taxon>
        <taxon>Fungi</taxon>
        <taxon>Dikarya</taxon>
        <taxon>Ascomycota</taxon>
        <taxon>Pezizomycotina</taxon>
        <taxon>Dothideomycetes</taxon>
        <taxon>Pleosporomycetidae</taxon>
        <taxon>Pleosporales</taxon>
        <taxon>Massarineae</taxon>
        <taxon>Periconiaceae</taxon>
        <taxon>Periconia</taxon>
    </lineage>
</organism>
<dbReference type="SUPFAM" id="SSF51905">
    <property type="entry name" value="FAD/NAD(P)-binding domain"/>
    <property type="match status" value="2"/>
</dbReference>
<evidence type="ECO:0000313" key="2">
    <source>
        <dbReference type="EMBL" id="PVH90204.1"/>
    </source>
</evidence>
<dbReference type="PANTHER" id="PTHR10632">
    <property type="entry name" value="SULFIDE:QUINONE OXIDOREDUCTASE"/>
    <property type="match status" value="1"/>
</dbReference>
<dbReference type="Proteomes" id="UP000244855">
    <property type="component" value="Unassembled WGS sequence"/>
</dbReference>
<feature type="domain" description="FAD/NAD(P)-binding" evidence="1">
    <location>
        <begin position="2"/>
        <end position="120"/>
    </location>
</feature>
<dbReference type="GO" id="GO:0005739">
    <property type="term" value="C:mitochondrion"/>
    <property type="evidence" value="ECO:0007669"/>
    <property type="project" value="TreeGrafter"/>
</dbReference>
<dbReference type="GO" id="GO:0070224">
    <property type="term" value="F:sulfide:quinone oxidoreductase activity"/>
    <property type="evidence" value="ECO:0007669"/>
    <property type="project" value="TreeGrafter"/>
</dbReference>
<dbReference type="FunFam" id="3.50.50.60:FF:000203">
    <property type="entry name" value="Related to sulfide:quinone oxidoreductase, mitochondrial"/>
    <property type="match status" value="1"/>
</dbReference>
<reference evidence="2 3" key="1">
    <citation type="journal article" date="2018" name="Sci. Rep.">
        <title>Comparative genomics provides insights into the lifestyle and reveals functional heterogeneity of dark septate endophytic fungi.</title>
        <authorList>
            <person name="Knapp D.G."/>
            <person name="Nemeth J.B."/>
            <person name="Barry K."/>
            <person name="Hainaut M."/>
            <person name="Henrissat B."/>
            <person name="Johnson J."/>
            <person name="Kuo A."/>
            <person name="Lim J.H.P."/>
            <person name="Lipzen A."/>
            <person name="Nolan M."/>
            <person name="Ohm R.A."/>
            <person name="Tamas L."/>
            <person name="Grigoriev I.V."/>
            <person name="Spatafora J.W."/>
            <person name="Nagy L.G."/>
            <person name="Kovacs G.M."/>
        </authorList>
    </citation>
    <scope>NUCLEOTIDE SEQUENCE [LARGE SCALE GENOMIC DNA]</scope>
    <source>
        <strain evidence="2 3">DSE2036</strain>
    </source>
</reference>
<dbReference type="EMBL" id="KZ806574">
    <property type="protein sequence ID" value="PVH90204.1"/>
    <property type="molecule type" value="Genomic_DNA"/>
</dbReference>